<feature type="compositionally biased region" description="Low complexity" evidence="1">
    <location>
        <begin position="42"/>
        <end position="58"/>
    </location>
</feature>
<proteinExistence type="predicted"/>
<dbReference type="RefSeq" id="WP_036310684.1">
    <property type="nucleotide sequence ID" value="NZ_JFYO01000004.1"/>
</dbReference>
<dbReference type="PATRIC" id="fig|273677.3.peg.918"/>
<dbReference type="PROSITE" id="PS51257">
    <property type="entry name" value="PROKAR_LIPOPROTEIN"/>
    <property type="match status" value="1"/>
</dbReference>
<comment type="caution">
    <text evidence="3">The sequence shown here is derived from an EMBL/GenBank/DDBJ whole genome shotgun (WGS) entry which is preliminary data.</text>
</comment>
<dbReference type="AlphaFoldDB" id="A0A031FSX7"/>
<keyword evidence="4" id="KW-1185">Reference proteome</keyword>
<keyword evidence="2" id="KW-0732">Signal</keyword>
<dbReference type="eggNOG" id="ENOG503433F">
    <property type="taxonomic scope" value="Bacteria"/>
</dbReference>
<evidence type="ECO:0000313" key="3">
    <source>
        <dbReference type="EMBL" id="EZP27964.1"/>
    </source>
</evidence>
<dbReference type="EMBL" id="JFYO01000004">
    <property type="protein sequence ID" value="EZP27964.1"/>
    <property type="molecule type" value="Genomic_DNA"/>
</dbReference>
<dbReference type="OrthoDB" id="5072792at2"/>
<dbReference type="Proteomes" id="UP000024001">
    <property type="component" value="Unassembled WGS sequence"/>
</dbReference>
<gene>
    <name evidence="3" type="ORF">BW34_00937</name>
</gene>
<evidence type="ECO:0000256" key="2">
    <source>
        <dbReference type="SAM" id="SignalP"/>
    </source>
</evidence>
<evidence type="ECO:0000313" key="4">
    <source>
        <dbReference type="Proteomes" id="UP000024001"/>
    </source>
</evidence>
<sequence>MRTSALPLSAAAVTLVLGLAGCAGGATSELNAAPSSAPPAPTESGSAAATPAPTTDAPEVQTPVECETLDLTAGTVGGSDLGPCLRAVVVRDETGTVTISGDELAGTVDYRYTPTLEFRGDLETGAGPASISVVDGATLVDEGDGPIVADLDAADPAQKEAGSTADAYRVYCDPGFIGDLVEAGKTWKVSAARQQVETPDGSVEAYRVDSEAPYSWFGIPVESYTVWVTAEGRPVATESTTAFLGRSATLSQKLSRVGEPVTISPLS</sequence>
<accession>A0A031FSX7</accession>
<evidence type="ECO:0000256" key="1">
    <source>
        <dbReference type="SAM" id="MobiDB-lite"/>
    </source>
</evidence>
<evidence type="ECO:0008006" key="5">
    <source>
        <dbReference type="Google" id="ProtNLM"/>
    </source>
</evidence>
<feature type="region of interest" description="Disordered" evidence="1">
    <location>
        <begin position="30"/>
        <end position="60"/>
    </location>
</feature>
<feature type="signal peptide" evidence="2">
    <location>
        <begin position="1"/>
        <end position="25"/>
    </location>
</feature>
<name>A0A031FSX7_9MICO</name>
<organism evidence="3 4">
    <name type="scientific">Microbacterium oleivorans</name>
    <dbReference type="NCBI Taxonomy" id="273677"/>
    <lineage>
        <taxon>Bacteria</taxon>
        <taxon>Bacillati</taxon>
        <taxon>Actinomycetota</taxon>
        <taxon>Actinomycetes</taxon>
        <taxon>Micrococcales</taxon>
        <taxon>Microbacteriaceae</taxon>
        <taxon>Microbacterium</taxon>
    </lineage>
</organism>
<feature type="chain" id="PRO_5038617159" description="Lipoprotein" evidence="2">
    <location>
        <begin position="26"/>
        <end position="267"/>
    </location>
</feature>
<protein>
    <recommendedName>
        <fullName evidence="5">Lipoprotein</fullName>
    </recommendedName>
</protein>
<reference evidence="3 4" key="1">
    <citation type="submission" date="2014-03" db="EMBL/GenBank/DDBJ databases">
        <title>Draft Genome Sequences of 13 Willow Endophytes.</title>
        <authorList>
            <person name="Gan H.Y."/>
            <person name="Gan H.M."/>
            <person name="Savka M.A."/>
            <person name="Hudson A.O."/>
        </authorList>
    </citation>
    <scope>NUCLEOTIDE SEQUENCE [LARGE SCALE GENOMIC DNA]</scope>
    <source>
        <strain evidence="3 4">RIT293</strain>
    </source>
</reference>